<dbReference type="GO" id="GO:0006950">
    <property type="term" value="P:response to stress"/>
    <property type="evidence" value="ECO:0007669"/>
    <property type="project" value="UniProtKB-ARBA"/>
</dbReference>
<keyword evidence="2" id="KW-0378">Hydrolase</keyword>
<evidence type="ECO:0000313" key="2">
    <source>
        <dbReference type="EMBL" id="KAB1477944.1"/>
    </source>
</evidence>
<accession>A0A833CB98</accession>
<dbReference type="CDD" id="cd11529">
    <property type="entry name" value="NTP-PPase_MazG_Cterm"/>
    <property type="match status" value="1"/>
</dbReference>
<dbReference type="GO" id="GO:0046061">
    <property type="term" value="P:dATP catabolic process"/>
    <property type="evidence" value="ECO:0007669"/>
    <property type="project" value="TreeGrafter"/>
</dbReference>
<dbReference type="Proteomes" id="UP000434554">
    <property type="component" value="Unassembled WGS sequence"/>
</dbReference>
<comment type="caution">
    <text evidence="2">The sequence shown here is derived from an EMBL/GenBank/DDBJ whole genome shotgun (WGS) entry which is preliminary data.</text>
</comment>
<dbReference type="GO" id="GO:0046047">
    <property type="term" value="P:TTP catabolic process"/>
    <property type="evidence" value="ECO:0007669"/>
    <property type="project" value="TreeGrafter"/>
</dbReference>
<dbReference type="PANTHER" id="PTHR30522:SF0">
    <property type="entry name" value="NUCLEOSIDE TRIPHOSPHATE PYROPHOSPHOHYDROLASE"/>
    <property type="match status" value="1"/>
</dbReference>
<dbReference type="FunFam" id="1.10.287.1080:FF:000001">
    <property type="entry name" value="Nucleoside triphosphate pyrophosphohydrolase"/>
    <property type="match status" value="1"/>
</dbReference>
<dbReference type="Gene3D" id="1.10.287.1080">
    <property type="entry name" value="MazG-like"/>
    <property type="match status" value="2"/>
</dbReference>
<dbReference type="InterPro" id="IPR048015">
    <property type="entry name" value="NTP-PPase_MazG-like_N"/>
</dbReference>
<dbReference type="CDD" id="cd11528">
    <property type="entry name" value="NTP-PPase_MazG_Nterm"/>
    <property type="match status" value="1"/>
</dbReference>
<dbReference type="PANTHER" id="PTHR30522">
    <property type="entry name" value="NUCLEOSIDE TRIPHOSPHATE PYROPHOSPHOHYDROLASE"/>
    <property type="match status" value="1"/>
</dbReference>
<dbReference type="NCBIfam" id="NF007113">
    <property type="entry name" value="PRK09562.1"/>
    <property type="match status" value="1"/>
</dbReference>
<dbReference type="NCBIfam" id="TIGR00444">
    <property type="entry name" value="mazG"/>
    <property type="match status" value="1"/>
</dbReference>
<proteinExistence type="predicted"/>
<dbReference type="InterPro" id="IPR048011">
    <property type="entry name" value="NTP-PPase_MazG-like_C"/>
</dbReference>
<name>A0A833CB98_9FIRM</name>
<dbReference type="GO" id="GO:0006203">
    <property type="term" value="P:dGTP catabolic process"/>
    <property type="evidence" value="ECO:0007669"/>
    <property type="project" value="TreeGrafter"/>
</dbReference>
<evidence type="ECO:0000259" key="1">
    <source>
        <dbReference type="Pfam" id="PF03819"/>
    </source>
</evidence>
<dbReference type="FunFam" id="1.10.287.1080:FF:000003">
    <property type="entry name" value="Nucleoside triphosphate pyrophosphohydrolase"/>
    <property type="match status" value="1"/>
</dbReference>
<dbReference type="GO" id="GO:0046081">
    <property type="term" value="P:dUTP catabolic process"/>
    <property type="evidence" value="ECO:0007669"/>
    <property type="project" value="TreeGrafter"/>
</dbReference>
<feature type="domain" description="NTP pyrophosphohydrolase MazG-like" evidence="1">
    <location>
        <begin position="180"/>
        <end position="239"/>
    </location>
</feature>
<dbReference type="InterPro" id="IPR011551">
    <property type="entry name" value="NTP_PyrPHydrolase_MazG"/>
</dbReference>
<dbReference type="AlphaFoldDB" id="A0A833CB98"/>
<dbReference type="InterPro" id="IPR004518">
    <property type="entry name" value="MazG-like_dom"/>
</dbReference>
<gene>
    <name evidence="2" type="primary">mazG</name>
    <name evidence="2" type="ORF">F8R14_06815</name>
</gene>
<feature type="domain" description="NTP pyrophosphohydrolase MazG-like" evidence="1">
    <location>
        <begin position="39"/>
        <end position="112"/>
    </location>
</feature>
<dbReference type="Pfam" id="PF03819">
    <property type="entry name" value="MazG"/>
    <property type="match status" value="2"/>
</dbReference>
<dbReference type="EC" id="3.6.1.9" evidence="2"/>
<sequence length="275" mass="31362">MYQPDVSEAAIGSAFTLQPLIDVVAALRAPDGCSWDRLQTHSTLRRYLLEEVYEVLEAIDNRDTNNLREELGDVLLQIVFHARLAEEQGLFTVQDIIDDITAKMIRRHPHVFAKATSKELAETQLNWEALKSQEPGHDKKTLLGGISKGLPALLGAQKLQEKAAKVGFDWDSEPPVWAKFKEEIAEFKEAIAQKDYENAELEGGDVLFSLINLLRWYKIGSENALNRTNNKFRHRFAHVERCVKDSGKSWKDFSLEELDLFWESAKVSEQKHSLK</sequence>
<dbReference type="GO" id="GO:0047429">
    <property type="term" value="F:nucleoside triphosphate diphosphatase activity"/>
    <property type="evidence" value="ECO:0007669"/>
    <property type="project" value="UniProtKB-EC"/>
</dbReference>
<organism evidence="2 3">
    <name type="scientific">Veillonella seminalis</name>
    <dbReference type="NCBI Taxonomy" id="1502943"/>
    <lineage>
        <taxon>Bacteria</taxon>
        <taxon>Bacillati</taxon>
        <taxon>Bacillota</taxon>
        <taxon>Negativicutes</taxon>
        <taxon>Veillonellales</taxon>
        <taxon>Veillonellaceae</taxon>
        <taxon>Veillonella</taxon>
    </lineage>
</organism>
<protein>
    <submittedName>
        <fullName evidence="2">Nucleoside triphosphate pyrophosphohydrolase</fullName>
        <ecNumber evidence="2">3.6.1.9</ecNumber>
    </submittedName>
</protein>
<reference evidence="2 3" key="1">
    <citation type="submission" date="2019-09" db="EMBL/GenBank/DDBJ databases">
        <title>Draft genome sequence of 3 type strains from the CCUG.</title>
        <authorList>
            <person name="Pineiro-Iglesias B."/>
            <person name="Tunovic T."/>
            <person name="Unosson C."/>
            <person name="Inganas E."/>
            <person name="Ohlen M."/>
            <person name="Cardew S."/>
            <person name="Jensie-Markopoulos S."/>
            <person name="Salva-Serra F."/>
            <person name="Jaen-Luchoro D."/>
            <person name="Karlsson R."/>
            <person name="Svensson-Stadler L."/>
            <person name="Chun J."/>
            <person name="Moore E."/>
        </authorList>
    </citation>
    <scope>NUCLEOTIDE SEQUENCE [LARGE SCALE GENOMIC DNA]</scope>
    <source>
        <strain evidence="2 3">CCUG 65427</strain>
    </source>
</reference>
<dbReference type="GO" id="GO:0046052">
    <property type="term" value="P:UTP catabolic process"/>
    <property type="evidence" value="ECO:0007669"/>
    <property type="project" value="TreeGrafter"/>
</dbReference>
<dbReference type="GO" id="GO:0046076">
    <property type="term" value="P:dTTP catabolic process"/>
    <property type="evidence" value="ECO:0007669"/>
    <property type="project" value="TreeGrafter"/>
</dbReference>
<evidence type="ECO:0000313" key="3">
    <source>
        <dbReference type="Proteomes" id="UP000434554"/>
    </source>
</evidence>
<dbReference type="SUPFAM" id="SSF101386">
    <property type="entry name" value="all-alpha NTP pyrophosphatases"/>
    <property type="match status" value="2"/>
</dbReference>
<dbReference type="EMBL" id="WBKH01000007">
    <property type="protein sequence ID" value="KAB1477944.1"/>
    <property type="molecule type" value="Genomic_DNA"/>
</dbReference>